<dbReference type="EMBL" id="JBDFQZ010000004">
    <property type="protein sequence ID" value="KAK9732638.1"/>
    <property type="molecule type" value="Genomic_DNA"/>
</dbReference>
<evidence type="ECO:0000313" key="3">
    <source>
        <dbReference type="Proteomes" id="UP001443914"/>
    </source>
</evidence>
<feature type="compositionally biased region" description="Polar residues" evidence="1">
    <location>
        <begin position="1"/>
        <end position="14"/>
    </location>
</feature>
<feature type="region of interest" description="Disordered" evidence="1">
    <location>
        <begin position="1"/>
        <end position="25"/>
    </location>
</feature>
<proteinExistence type="predicted"/>
<gene>
    <name evidence="2" type="ORF">RND81_04G012400</name>
</gene>
<accession>A0AAW1LI79</accession>
<evidence type="ECO:0000256" key="1">
    <source>
        <dbReference type="SAM" id="MobiDB-lite"/>
    </source>
</evidence>
<protein>
    <submittedName>
        <fullName evidence="2">Uncharacterized protein</fullName>
    </submittedName>
</protein>
<name>A0AAW1LI79_SAPOF</name>
<comment type="caution">
    <text evidence="2">The sequence shown here is derived from an EMBL/GenBank/DDBJ whole genome shotgun (WGS) entry which is preliminary data.</text>
</comment>
<keyword evidence="3" id="KW-1185">Reference proteome</keyword>
<organism evidence="2 3">
    <name type="scientific">Saponaria officinalis</name>
    <name type="common">Common soapwort</name>
    <name type="synonym">Lychnis saponaria</name>
    <dbReference type="NCBI Taxonomy" id="3572"/>
    <lineage>
        <taxon>Eukaryota</taxon>
        <taxon>Viridiplantae</taxon>
        <taxon>Streptophyta</taxon>
        <taxon>Embryophyta</taxon>
        <taxon>Tracheophyta</taxon>
        <taxon>Spermatophyta</taxon>
        <taxon>Magnoliopsida</taxon>
        <taxon>eudicotyledons</taxon>
        <taxon>Gunneridae</taxon>
        <taxon>Pentapetalae</taxon>
        <taxon>Caryophyllales</taxon>
        <taxon>Caryophyllaceae</taxon>
        <taxon>Caryophylleae</taxon>
        <taxon>Saponaria</taxon>
    </lineage>
</organism>
<dbReference type="Proteomes" id="UP001443914">
    <property type="component" value="Unassembled WGS sequence"/>
</dbReference>
<reference evidence="2" key="1">
    <citation type="submission" date="2024-03" db="EMBL/GenBank/DDBJ databases">
        <title>WGS assembly of Saponaria officinalis var. Norfolk2.</title>
        <authorList>
            <person name="Jenkins J."/>
            <person name="Shu S."/>
            <person name="Grimwood J."/>
            <person name="Barry K."/>
            <person name="Goodstein D."/>
            <person name="Schmutz J."/>
            <person name="Leebens-Mack J."/>
            <person name="Osbourn A."/>
        </authorList>
    </citation>
    <scope>NUCLEOTIDE SEQUENCE [LARGE SCALE GENOMIC DNA]</scope>
    <source>
        <strain evidence="2">JIC</strain>
    </source>
</reference>
<sequence>MWPTSITSTGTKAPSENEEEKPEDRVKLVTVERHESIVVKTNQPTLTQTTEKVVPTAPRSTPIFKYVPKSRRKEGEAPFPDYSPIEGFSSKMINDENLQTLKQNATIPLSTTNHHQKRKPSLQGFVAASENKGEASTKGRIDPNAYTLLSKSGYDFENPIPMGKVIEVAPYGLNETQRKYVYTSGDRSCSLRMSSDKGRCQVYTSGASTYFCKTKGEARIVYLRYHIYH</sequence>
<dbReference type="AlphaFoldDB" id="A0AAW1LI79"/>
<evidence type="ECO:0000313" key="2">
    <source>
        <dbReference type="EMBL" id="KAK9732638.1"/>
    </source>
</evidence>